<keyword evidence="1 3" id="KW-0808">Transferase</keyword>
<dbReference type="CDD" id="cd24008">
    <property type="entry name" value="ASKHA_NBD_GLK"/>
    <property type="match status" value="1"/>
</dbReference>
<gene>
    <name evidence="3" type="primary">glk</name>
    <name evidence="6" type="ORF">DSYM_04450</name>
</gene>
<dbReference type="EC" id="2.7.1.2" evidence="3"/>
<dbReference type="Pfam" id="PF02685">
    <property type="entry name" value="Glucokinase"/>
    <property type="match status" value="1"/>
</dbReference>
<proteinExistence type="inferred from homology"/>
<dbReference type="GO" id="GO:0005737">
    <property type="term" value="C:cytoplasm"/>
    <property type="evidence" value="ECO:0007669"/>
    <property type="project" value="UniProtKB-SubCell"/>
</dbReference>
<comment type="catalytic activity">
    <reaction evidence="3">
        <text>D-glucose + ATP = D-glucose 6-phosphate + ADP + H(+)</text>
        <dbReference type="Rhea" id="RHEA:17825"/>
        <dbReference type="ChEBI" id="CHEBI:4167"/>
        <dbReference type="ChEBI" id="CHEBI:15378"/>
        <dbReference type="ChEBI" id="CHEBI:30616"/>
        <dbReference type="ChEBI" id="CHEBI:61548"/>
        <dbReference type="ChEBI" id="CHEBI:456216"/>
        <dbReference type="EC" id="2.7.1.2"/>
    </reaction>
</comment>
<feature type="region of interest" description="Disordered" evidence="5">
    <location>
        <begin position="1"/>
        <end position="37"/>
    </location>
</feature>
<comment type="similarity">
    <text evidence="3 4">Belongs to the bacterial glucokinase family.</text>
</comment>
<keyword evidence="3" id="KW-0963">Cytoplasm</keyword>
<dbReference type="Gene3D" id="3.30.420.40">
    <property type="match status" value="1"/>
</dbReference>
<feature type="binding site" evidence="3">
    <location>
        <begin position="42"/>
        <end position="47"/>
    </location>
    <ligand>
        <name>ATP</name>
        <dbReference type="ChEBI" id="CHEBI:30616"/>
    </ligand>
</feature>
<dbReference type="PANTHER" id="PTHR47363:SF1">
    <property type="entry name" value="GLUCOKINASE"/>
    <property type="match status" value="1"/>
</dbReference>
<dbReference type="GO" id="GO:0005536">
    <property type="term" value="F:D-glucose binding"/>
    <property type="evidence" value="ECO:0007669"/>
    <property type="project" value="InterPro"/>
</dbReference>
<accession>A0A809RU74</accession>
<dbReference type="AlphaFoldDB" id="A0A809RU74"/>
<evidence type="ECO:0000256" key="3">
    <source>
        <dbReference type="HAMAP-Rule" id="MF_00524"/>
    </source>
</evidence>
<name>A0A809RU74_9PROT</name>
<dbReference type="Proteomes" id="UP000662914">
    <property type="component" value="Chromosome"/>
</dbReference>
<dbReference type="PANTHER" id="PTHR47363">
    <property type="entry name" value="GLUCOKINASE"/>
    <property type="match status" value="1"/>
</dbReference>
<organism evidence="6 7">
    <name type="scientific">Candidatus Desulfobacillus denitrificans</name>
    <dbReference type="NCBI Taxonomy" id="2608985"/>
    <lineage>
        <taxon>Bacteria</taxon>
        <taxon>Pseudomonadati</taxon>
        <taxon>Pseudomonadota</taxon>
        <taxon>Betaproteobacteria</taxon>
        <taxon>Candidatus Desulfobacillus</taxon>
    </lineage>
</organism>
<dbReference type="Gene3D" id="3.40.367.20">
    <property type="match status" value="1"/>
</dbReference>
<dbReference type="GO" id="GO:0005524">
    <property type="term" value="F:ATP binding"/>
    <property type="evidence" value="ECO:0007669"/>
    <property type="project" value="UniProtKB-UniRule"/>
</dbReference>
<dbReference type="InterPro" id="IPR043129">
    <property type="entry name" value="ATPase_NBD"/>
</dbReference>
<evidence type="ECO:0000256" key="1">
    <source>
        <dbReference type="ARBA" id="ARBA00022679"/>
    </source>
</evidence>
<evidence type="ECO:0000256" key="5">
    <source>
        <dbReference type="SAM" id="MobiDB-lite"/>
    </source>
</evidence>
<evidence type="ECO:0000256" key="2">
    <source>
        <dbReference type="ARBA" id="ARBA00022777"/>
    </source>
</evidence>
<comment type="subcellular location">
    <subcellularLocation>
        <location evidence="3">Cytoplasm</location>
    </subcellularLocation>
</comment>
<evidence type="ECO:0000313" key="7">
    <source>
        <dbReference type="Proteomes" id="UP000662914"/>
    </source>
</evidence>
<evidence type="ECO:0000313" key="6">
    <source>
        <dbReference type="EMBL" id="BBO19746.1"/>
    </source>
</evidence>
<dbReference type="GO" id="GO:0004340">
    <property type="term" value="F:glucokinase activity"/>
    <property type="evidence" value="ECO:0007669"/>
    <property type="project" value="UniProtKB-UniRule"/>
</dbReference>
<keyword evidence="2 3" id="KW-0418">Kinase</keyword>
<keyword evidence="3" id="KW-0324">Glycolysis</keyword>
<dbReference type="KEGG" id="ddz:DSYM_04450"/>
<keyword evidence="3" id="KW-0067">ATP-binding</keyword>
<evidence type="ECO:0000256" key="4">
    <source>
        <dbReference type="RuleBase" id="RU004046"/>
    </source>
</evidence>
<dbReference type="SUPFAM" id="SSF53067">
    <property type="entry name" value="Actin-like ATPase domain"/>
    <property type="match status" value="1"/>
</dbReference>
<keyword evidence="3" id="KW-0547">Nucleotide-binding</keyword>
<dbReference type="NCBIfam" id="TIGR00749">
    <property type="entry name" value="glk"/>
    <property type="match status" value="1"/>
</dbReference>
<sequence>MNVPPPRRPRAGPANDSEPRSGEPPSPPSAGRGAGGRFFLAGDIGGTKTLLALADDAGIVRERRYPSRDWDEFPALVRAFLDEAGAPRIDAACFGVAGPVQDNRAKTTHLPWRVDGAALAAAFRIGRVEVVNDFAAAAQGVAALAPADLVTLQEGRPLAGAPRLLVGAGTGLGVAALIPAGNAWRTVAGEGGHIGFAPADEDQLAVWRHLARPGGRVTAENVVSGPGLAAIYAALQKVSPGGTALADPAAIAEAALTQPLARRALDLFIAAYGAFAGDLALLFMARGGVYLGGGIAPKILPLLEEGGFVRAFRQRGAHAALMPDFPVRVIRNERLGLLGALTIAAMHDEKA</sequence>
<dbReference type="HAMAP" id="MF_00524">
    <property type="entry name" value="Glucokinase"/>
    <property type="match status" value="1"/>
</dbReference>
<dbReference type="InterPro" id="IPR003836">
    <property type="entry name" value="Glucokinase"/>
</dbReference>
<dbReference type="GO" id="GO:0006096">
    <property type="term" value="P:glycolytic process"/>
    <property type="evidence" value="ECO:0007669"/>
    <property type="project" value="UniProtKB-UniRule"/>
</dbReference>
<reference evidence="6" key="1">
    <citation type="journal article" name="DNA Res.">
        <title>The physiological potential of anammox bacteria as revealed by their core genome structure.</title>
        <authorList>
            <person name="Okubo T."/>
            <person name="Toyoda A."/>
            <person name="Fukuhara K."/>
            <person name="Uchiyama I."/>
            <person name="Harigaya Y."/>
            <person name="Kuroiwa M."/>
            <person name="Suzuki T."/>
            <person name="Murakami Y."/>
            <person name="Suwa Y."/>
            <person name="Takami H."/>
        </authorList>
    </citation>
    <scope>NUCLEOTIDE SEQUENCE</scope>
    <source>
        <strain evidence="6">317325-3</strain>
    </source>
</reference>
<dbReference type="EMBL" id="AP021857">
    <property type="protein sequence ID" value="BBO19746.1"/>
    <property type="molecule type" value="Genomic_DNA"/>
</dbReference>
<protein>
    <recommendedName>
        <fullName evidence="3">Glucokinase</fullName>
        <ecNumber evidence="3">2.7.1.2</ecNumber>
    </recommendedName>
    <alternativeName>
        <fullName evidence="3">Glucose kinase</fullName>
    </alternativeName>
</protein>